<evidence type="ECO:0000313" key="3">
    <source>
        <dbReference type="EMBL" id="OXA37260.1"/>
    </source>
</evidence>
<dbReference type="Proteomes" id="UP000198287">
    <property type="component" value="Unassembled WGS sequence"/>
</dbReference>
<proteinExistence type="predicted"/>
<evidence type="ECO:0000313" key="4">
    <source>
        <dbReference type="Proteomes" id="UP000198287"/>
    </source>
</evidence>
<feature type="compositionally biased region" description="Basic residues" evidence="1">
    <location>
        <begin position="167"/>
        <end position="182"/>
    </location>
</feature>
<feature type="transmembrane region" description="Helical" evidence="2">
    <location>
        <begin position="82"/>
        <end position="115"/>
    </location>
</feature>
<organism evidence="3 4">
    <name type="scientific">Folsomia candida</name>
    <name type="common">Springtail</name>
    <dbReference type="NCBI Taxonomy" id="158441"/>
    <lineage>
        <taxon>Eukaryota</taxon>
        <taxon>Metazoa</taxon>
        <taxon>Ecdysozoa</taxon>
        <taxon>Arthropoda</taxon>
        <taxon>Hexapoda</taxon>
        <taxon>Collembola</taxon>
        <taxon>Entomobryomorpha</taxon>
        <taxon>Isotomoidea</taxon>
        <taxon>Isotomidae</taxon>
        <taxon>Proisotominae</taxon>
        <taxon>Folsomia</taxon>
    </lineage>
</organism>
<keyword evidence="4" id="KW-1185">Reference proteome</keyword>
<dbReference type="InterPro" id="IPR040350">
    <property type="entry name" value="TMEM272"/>
</dbReference>
<feature type="transmembrane region" description="Helical" evidence="2">
    <location>
        <begin position="243"/>
        <end position="270"/>
    </location>
</feature>
<keyword evidence="2" id="KW-0472">Membrane</keyword>
<dbReference type="PANTHER" id="PTHR33444">
    <property type="entry name" value="SI:DKEY-19B23.12-RELATED"/>
    <property type="match status" value="1"/>
</dbReference>
<sequence>MSSQVNVRFVNEGDSALRQTVSVHVGALRLEGGSATPNHTQAASDKDDDRDVSTSQYTTDSGGDDESLFSTSTKSPQLSWDLVFLVLFSGSGWGIIAVLFGLAFLFGVPVAMILIGSVYLGIESCFEERIAILLIIGGILSILSVLTRAAMNDAVGKGKSQQDQNHSPHHHYHGHPHHHPRRWGHDEPIQPRKKMTWLRFLHGLIILVDCVWVVVTSIFVYRIQSIVILDDDESETYCARTLYLFAFIYLTVVWAIFAASLACLVAGMVWRKCVCACSRGTRR</sequence>
<keyword evidence="2" id="KW-1133">Transmembrane helix</keyword>
<evidence type="ECO:0000256" key="2">
    <source>
        <dbReference type="SAM" id="Phobius"/>
    </source>
</evidence>
<feature type="region of interest" description="Disordered" evidence="1">
    <location>
        <begin position="157"/>
        <end position="185"/>
    </location>
</feature>
<feature type="transmembrane region" description="Helical" evidence="2">
    <location>
        <begin position="130"/>
        <end position="151"/>
    </location>
</feature>
<dbReference type="AlphaFoldDB" id="A0A226CWX3"/>
<dbReference type="OrthoDB" id="6157510at2759"/>
<dbReference type="EMBL" id="LNIX01000061">
    <property type="protein sequence ID" value="OXA37260.1"/>
    <property type="molecule type" value="Genomic_DNA"/>
</dbReference>
<gene>
    <name evidence="3" type="ORF">Fcan01_27982</name>
</gene>
<evidence type="ECO:0000256" key="1">
    <source>
        <dbReference type="SAM" id="MobiDB-lite"/>
    </source>
</evidence>
<reference evidence="3 4" key="1">
    <citation type="submission" date="2015-12" db="EMBL/GenBank/DDBJ databases">
        <title>The genome of Folsomia candida.</title>
        <authorList>
            <person name="Faddeeva A."/>
            <person name="Derks M.F."/>
            <person name="Anvar Y."/>
            <person name="Smit S."/>
            <person name="Van Straalen N."/>
            <person name="Roelofs D."/>
        </authorList>
    </citation>
    <scope>NUCLEOTIDE SEQUENCE [LARGE SCALE GENOMIC DNA]</scope>
    <source>
        <strain evidence="3 4">VU population</strain>
        <tissue evidence="3">Whole body</tissue>
    </source>
</reference>
<comment type="caution">
    <text evidence="3">The sequence shown here is derived from an EMBL/GenBank/DDBJ whole genome shotgun (WGS) entry which is preliminary data.</text>
</comment>
<keyword evidence="2" id="KW-0812">Transmembrane</keyword>
<protein>
    <recommendedName>
        <fullName evidence="5">Transmembrane protein</fullName>
    </recommendedName>
</protein>
<dbReference type="PANTHER" id="PTHR33444:SF7">
    <property type="entry name" value="TRANSMEMBRANE PROTEIN 272"/>
    <property type="match status" value="1"/>
</dbReference>
<evidence type="ECO:0008006" key="5">
    <source>
        <dbReference type="Google" id="ProtNLM"/>
    </source>
</evidence>
<feature type="transmembrane region" description="Helical" evidence="2">
    <location>
        <begin position="200"/>
        <end position="223"/>
    </location>
</feature>
<accession>A0A226CWX3</accession>
<feature type="region of interest" description="Disordered" evidence="1">
    <location>
        <begin position="32"/>
        <end position="72"/>
    </location>
</feature>
<name>A0A226CWX3_FOLCA</name>